<feature type="transmembrane region" description="Helical" evidence="1">
    <location>
        <begin position="43"/>
        <end position="66"/>
    </location>
</feature>
<dbReference type="Proteomes" id="UP000713880">
    <property type="component" value="Unassembled WGS sequence"/>
</dbReference>
<protein>
    <submittedName>
        <fullName evidence="2">DUF3784 domain-containing protein</fullName>
    </submittedName>
</protein>
<keyword evidence="3" id="KW-1185">Reference proteome</keyword>
<name>A0A939BCU4_9CLOT</name>
<keyword evidence="1" id="KW-0472">Membrane</keyword>
<dbReference type="Pfam" id="PF12650">
    <property type="entry name" value="DUF3784"/>
    <property type="match status" value="1"/>
</dbReference>
<comment type="caution">
    <text evidence="2">The sequence shown here is derived from an EMBL/GenBank/DDBJ whole genome shotgun (WGS) entry which is preliminary data.</text>
</comment>
<reference evidence="2" key="1">
    <citation type="submission" date="2020-08" db="EMBL/GenBank/DDBJ databases">
        <authorList>
            <person name="Cejkova D."/>
            <person name="Kubasova T."/>
            <person name="Jahodarova E."/>
            <person name="Rychlik I."/>
        </authorList>
    </citation>
    <scope>NUCLEOTIDE SEQUENCE</scope>
    <source>
        <strain evidence="2">An420c</strain>
    </source>
</reference>
<dbReference type="InterPro" id="IPR017259">
    <property type="entry name" value="UCP037672"/>
</dbReference>
<organism evidence="2 3">
    <name type="scientific">Mordavella massiliensis</name>
    <dbReference type="NCBI Taxonomy" id="1871024"/>
    <lineage>
        <taxon>Bacteria</taxon>
        <taxon>Bacillati</taxon>
        <taxon>Bacillota</taxon>
        <taxon>Clostridia</taxon>
        <taxon>Eubacteriales</taxon>
        <taxon>Clostridiaceae</taxon>
        <taxon>Mordavella</taxon>
    </lineage>
</organism>
<dbReference type="AlphaFoldDB" id="A0A939BCU4"/>
<sequence length="103" mass="11871">MTGIIAVILFIYVFFAVRCKGPILSNTYLFASEKERSKIDKKAEYHMVSVVFGILATIFACLTMYIITSWNICLYTVFVLIICVIVYAVKESIKSEKDRYFDE</sequence>
<evidence type="ECO:0000313" key="2">
    <source>
        <dbReference type="EMBL" id="MBM6827635.1"/>
    </source>
</evidence>
<gene>
    <name evidence="2" type="ORF">H6A13_11105</name>
</gene>
<keyword evidence="1" id="KW-0812">Transmembrane</keyword>
<accession>A0A939BCU4</accession>
<dbReference type="RefSeq" id="WP_204909630.1">
    <property type="nucleotide sequence ID" value="NZ_JACJLV010000046.1"/>
</dbReference>
<reference evidence="2" key="2">
    <citation type="journal article" date="2021" name="Sci. Rep.">
        <title>The distribution of antibiotic resistance genes in chicken gut microbiota commensals.</title>
        <authorList>
            <person name="Juricova H."/>
            <person name="Matiasovicova J."/>
            <person name="Kubasova T."/>
            <person name="Cejkova D."/>
            <person name="Rychlik I."/>
        </authorList>
    </citation>
    <scope>NUCLEOTIDE SEQUENCE</scope>
    <source>
        <strain evidence="2">An420c</strain>
    </source>
</reference>
<feature type="transmembrane region" description="Helical" evidence="1">
    <location>
        <begin position="6"/>
        <end position="31"/>
    </location>
</feature>
<evidence type="ECO:0000256" key="1">
    <source>
        <dbReference type="SAM" id="Phobius"/>
    </source>
</evidence>
<proteinExistence type="predicted"/>
<dbReference type="EMBL" id="JACJLV010000046">
    <property type="protein sequence ID" value="MBM6827635.1"/>
    <property type="molecule type" value="Genomic_DNA"/>
</dbReference>
<feature type="transmembrane region" description="Helical" evidence="1">
    <location>
        <begin position="72"/>
        <end position="89"/>
    </location>
</feature>
<evidence type="ECO:0000313" key="3">
    <source>
        <dbReference type="Proteomes" id="UP000713880"/>
    </source>
</evidence>
<keyword evidence="1" id="KW-1133">Transmembrane helix</keyword>